<feature type="transmembrane region" description="Helical" evidence="1">
    <location>
        <begin position="49"/>
        <end position="70"/>
    </location>
</feature>
<keyword evidence="1" id="KW-0472">Membrane</keyword>
<evidence type="ECO:0000313" key="2">
    <source>
        <dbReference type="EMBL" id="EEG93236.1"/>
    </source>
</evidence>
<protein>
    <submittedName>
        <fullName evidence="2">Uncharacterized protein</fullName>
    </submittedName>
</protein>
<dbReference type="InterPro" id="IPR024529">
    <property type="entry name" value="ECF_trnsprt_substrate-spec"/>
</dbReference>
<evidence type="ECO:0000256" key="1">
    <source>
        <dbReference type="SAM" id="Phobius"/>
    </source>
</evidence>
<feature type="transmembrane region" description="Helical" evidence="1">
    <location>
        <begin position="82"/>
        <end position="104"/>
    </location>
</feature>
<gene>
    <name evidence="2" type="ORF">ROSEINA2194_02999</name>
</gene>
<dbReference type="EMBL" id="ACFY01000113">
    <property type="protein sequence ID" value="EEG93236.1"/>
    <property type="molecule type" value="Genomic_DNA"/>
</dbReference>
<feature type="transmembrane region" description="Helical" evidence="1">
    <location>
        <begin position="147"/>
        <end position="173"/>
    </location>
</feature>
<accession>C0FW72</accession>
<sequence>MKCLGGQDEKQMTVRKTVLAALFLAIGLILPFITMQIPAIGKMLCPMHIPVLLCGYILGGPYGLIVGFITPLLRSVTFGMPVMLPNAICMAFELATYGLVSGILSGKMKKDMRSLYISLIISMLAGRLVWGLVSAIVYALIGSGFTWKLFFMGGFVNAIPGIVIQLILIPVLVNRLYAAGVVKPAYEGK</sequence>
<dbReference type="Pfam" id="PF12822">
    <property type="entry name" value="ECF_trnsprt"/>
    <property type="match status" value="1"/>
</dbReference>
<reference evidence="2 3" key="1">
    <citation type="submission" date="2009-02" db="EMBL/GenBank/DDBJ databases">
        <authorList>
            <person name="Fulton L."/>
            <person name="Clifton S."/>
            <person name="Fulton B."/>
            <person name="Xu J."/>
            <person name="Minx P."/>
            <person name="Pepin K.H."/>
            <person name="Johnson M."/>
            <person name="Bhonagiri V."/>
            <person name="Nash W.E."/>
            <person name="Mardis E.R."/>
            <person name="Wilson R.K."/>
        </authorList>
    </citation>
    <scope>NUCLEOTIDE SEQUENCE [LARGE SCALE GENOMIC DNA]</scope>
    <source>
        <strain evidence="2 3">DSM 16841</strain>
    </source>
</reference>
<dbReference type="AlphaFoldDB" id="C0FW72"/>
<keyword evidence="1" id="KW-1133">Transmembrane helix</keyword>
<evidence type="ECO:0000313" key="3">
    <source>
        <dbReference type="Proteomes" id="UP000003561"/>
    </source>
</evidence>
<dbReference type="GO" id="GO:0022857">
    <property type="term" value="F:transmembrane transporter activity"/>
    <property type="evidence" value="ECO:0007669"/>
    <property type="project" value="InterPro"/>
</dbReference>
<comment type="caution">
    <text evidence="2">The sequence shown here is derived from an EMBL/GenBank/DDBJ whole genome shotgun (WGS) entry which is preliminary data.</text>
</comment>
<reference evidence="2 3" key="2">
    <citation type="submission" date="2009-03" db="EMBL/GenBank/DDBJ databases">
        <title>Draft genome sequence of Roseburia inulinivorans (DSM 16841).</title>
        <authorList>
            <person name="Sudarsanam P."/>
            <person name="Ley R."/>
            <person name="Guruge J."/>
            <person name="Turnbaugh P.J."/>
            <person name="Mahowald M."/>
            <person name="Liep D."/>
            <person name="Gordon J."/>
        </authorList>
    </citation>
    <scope>NUCLEOTIDE SEQUENCE [LARGE SCALE GENOMIC DNA]</scope>
    <source>
        <strain evidence="2 3">DSM 16841</strain>
    </source>
</reference>
<dbReference type="Proteomes" id="UP000003561">
    <property type="component" value="Unassembled WGS sequence"/>
</dbReference>
<proteinExistence type="predicted"/>
<organism evidence="2 3">
    <name type="scientific">Roseburia inulinivorans DSM 16841</name>
    <dbReference type="NCBI Taxonomy" id="622312"/>
    <lineage>
        <taxon>Bacteria</taxon>
        <taxon>Bacillati</taxon>
        <taxon>Bacillota</taxon>
        <taxon>Clostridia</taxon>
        <taxon>Lachnospirales</taxon>
        <taxon>Lachnospiraceae</taxon>
        <taxon>Roseburia</taxon>
    </lineage>
</organism>
<dbReference type="Gene3D" id="1.10.1760.20">
    <property type="match status" value="1"/>
</dbReference>
<feature type="transmembrane region" description="Helical" evidence="1">
    <location>
        <begin position="116"/>
        <end position="141"/>
    </location>
</feature>
<name>C0FW72_9FIRM</name>
<dbReference type="eggNOG" id="ENOG502ZW3A">
    <property type="taxonomic scope" value="Bacteria"/>
</dbReference>
<keyword evidence="1" id="KW-0812">Transmembrane</keyword>
<feature type="transmembrane region" description="Helical" evidence="1">
    <location>
        <begin position="18"/>
        <end position="37"/>
    </location>
</feature>